<feature type="compositionally biased region" description="Low complexity" evidence="5">
    <location>
        <begin position="1063"/>
        <end position="1074"/>
    </location>
</feature>
<evidence type="ECO:0000256" key="4">
    <source>
        <dbReference type="ARBA" id="ARBA00023136"/>
    </source>
</evidence>
<dbReference type="PANTHER" id="PTHR39469:SF1">
    <property type="entry name" value="DUF4203 DOMAIN-CONTAINING PROTEIN"/>
    <property type="match status" value="1"/>
</dbReference>
<evidence type="ECO:0000256" key="3">
    <source>
        <dbReference type="ARBA" id="ARBA00022989"/>
    </source>
</evidence>
<keyword evidence="7" id="KW-0732">Signal</keyword>
<protein>
    <recommendedName>
        <fullName evidence="8">TM7S3/TM198-like domain-containing protein</fullName>
    </recommendedName>
</protein>
<evidence type="ECO:0000313" key="10">
    <source>
        <dbReference type="Proteomes" id="UP001149163"/>
    </source>
</evidence>
<dbReference type="InterPro" id="IPR025256">
    <property type="entry name" value="TM7S3/TM198-like_dom"/>
</dbReference>
<comment type="caution">
    <text evidence="9">The sequence shown here is derived from an EMBL/GenBank/DDBJ whole genome shotgun (WGS) entry which is preliminary data.</text>
</comment>
<dbReference type="EMBL" id="JAPQKN010000001">
    <property type="protein sequence ID" value="KAJ5176761.1"/>
    <property type="molecule type" value="Genomic_DNA"/>
</dbReference>
<feature type="transmembrane region" description="Helical" evidence="6">
    <location>
        <begin position="218"/>
        <end position="238"/>
    </location>
</feature>
<feature type="compositionally biased region" description="Polar residues" evidence="5">
    <location>
        <begin position="908"/>
        <end position="919"/>
    </location>
</feature>
<feature type="compositionally biased region" description="Basic and acidic residues" evidence="5">
    <location>
        <begin position="500"/>
        <end position="509"/>
    </location>
</feature>
<gene>
    <name evidence="9" type="ORF">N7482_002638</name>
</gene>
<reference evidence="9" key="2">
    <citation type="journal article" date="2023" name="IMA Fungus">
        <title>Comparative genomic study of the Penicillium genus elucidates a diverse pangenome and 15 lateral gene transfer events.</title>
        <authorList>
            <person name="Petersen C."/>
            <person name="Sorensen T."/>
            <person name="Nielsen M.R."/>
            <person name="Sondergaard T.E."/>
            <person name="Sorensen J.L."/>
            <person name="Fitzpatrick D.A."/>
            <person name="Frisvad J.C."/>
            <person name="Nielsen K.L."/>
        </authorList>
    </citation>
    <scope>NUCLEOTIDE SEQUENCE</scope>
    <source>
        <strain evidence="9">IBT 26290</strain>
    </source>
</reference>
<reference evidence="9" key="1">
    <citation type="submission" date="2022-11" db="EMBL/GenBank/DDBJ databases">
        <authorList>
            <person name="Petersen C."/>
        </authorList>
    </citation>
    <scope>NUCLEOTIDE SEQUENCE</scope>
    <source>
        <strain evidence="9">IBT 26290</strain>
    </source>
</reference>
<dbReference type="Pfam" id="PF13886">
    <property type="entry name" value="TM7S3_TM198"/>
    <property type="match status" value="1"/>
</dbReference>
<accession>A0A9W9IJC8</accession>
<feature type="region of interest" description="Disordered" evidence="5">
    <location>
        <begin position="45"/>
        <end position="66"/>
    </location>
</feature>
<evidence type="ECO:0000256" key="5">
    <source>
        <dbReference type="SAM" id="MobiDB-lite"/>
    </source>
</evidence>
<feature type="transmembrane region" description="Helical" evidence="6">
    <location>
        <begin position="244"/>
        <end position="262"/>
    </location>
</feature>
<organism evidence="9 10">
    <name type="scientific">Penicillium canariense</name>
    <dbReference type="NCBI Taxonomy" id="189055"/>
    <lineage>
        <taxon>Eukaryota</taxon>
        <taxon>Fungi</taxon>
        <taxon>Dikarya</taxon>
        <taxon>Ascomycota</taxon>
        <taxon>Pezizomycotina</taxon>
        <taxon>Eurotiomycetes</taxon>
        <taxon>Eurotiomycetidae</taxon>
        <taxon>Eurotiales</taxon>
        <taxon>Aspergillaceae</taxon>
        <taxon>Penicillium</taxon>
    </lineage>
</organism>
<evidence type="ECO:0000313" key="9">
    <source>
        <dbReference type="EMBL" id="KAJ5176761.1"/>
    </source>
</evidence>
<keyword evidence="4 6" id="KW-0472">Membrane</keyword>
<feature type="transmembrane region" description="Helical" evidence="6">
    <location>
        <begin position="193"/>
        <end position="211"/>
    </location>
</feature>
<feature type="transmembrane region" description="Helical" evidence="6">
    <location>
        <begin position="327"/>
        <end position="345"/>
    </location>
</feature>
<evidence type="ECO:0000256" key="1">
    <source>
        <dbReference type="ARBA" id="ARBA00004141"/>
    </source>
</evidence>
<dbReference type="GO" id="GO:0016020">
    <property type="term" value="C:membrane"/>
    <property type="evidence" value="ECO:0007669"/>
    <property type="project" value="UniProtKB-SubCell"/>
</dbReference>
<dbReference type="Proteomes" id="UP001149163">
    <property type="component" value="Unassembled WGS sequence"/>
</dbReference>
<feature type="compositionally biased region" description="Polar residues" evidence="5">
    <location>
        <begin position="1010"/>
        <end position="1024"/>
    </location>
</feature>
<feature type="signal peptide" evidence="7">
    <location>
        <begin position="1"/>
        <end position="20"/>
    </location>
</feature>
<keyword evidence="10" id="KW-1185">Reference proteome</keyword>
<sequence>MQWPLFSTLIFVLLCGVTFAAPAVDLGRQNVEAVATLEKRAEPVVTTTAADNTPSQTSTAATTNTNDAATTATATATTATNTTSTTTSNTSNSSYIATTIPSLDGSTGSTSASENGAKQKYSGGLPIQPQITPALGVGGIILLLSGAAQAIIGIRKQWVHIFLSTAFSAALGVTVLIVYVMNPPVSNAVQGGYLVAVFFTGAVFGGLALVFREITEGLGCLLGGFCMGMWFLTVKPGGLVTDSGAKTGFIIAFTVGFWCLSFSHYTRSYGLVLCTAFSGATALVLGIDCYSRAGLKEFWLYVWGLNDDMFPLNTNTYPVTRNIRVELAVIIIITAFGVIAQMRLWKVIKERRAKEETSRKEAERKNEEAEAEVGRQLEEKNLRERTEWENIYGNGAAGKEPSLTETAVAEDSRRGSEGFESSTNEKGASFEMKDIPAPDQSTGASDSGRNLDAVEEDDTEALEEHQDGQTSQPPDQQTPPEPENERPPTARPVTMWPEPNLREDNDSEHGAVVGSEPGTPRSKRVSGRSLMNRLSWHSGNGPKLNEQSQSQEALVVQDDENSSVAGVVDDISSGCPSIVSDIHSDAGDQAEEEDKEAGTVANGLPTKNVLAEVTEAGLNSQAPRATPIEDETAMITPPSGTGDGENDEPTQRANGFQIHQDDETYSQAAETNNQDVSQPKKAEAFELRVQPKSQEAPSNEDVIEQDMKGENIQQNDLENELPAADNAQGEVEEDSRPPDAEEAEHEYDSASQAKGLGRRESPRLNVSTVKNIPEQTSRVVHSFRTNEWAKHLAYAEMPEIEPIQLDNELPESSAETGESAAPVHVEGLLQTPLNAHPLPVMNSPEQTPACPEQPRRQSDAAPEVPRSKTRNSMHRMSGARSPPPMARNVSSASLLPRQERDEKAGPRRSTSTPFLTVSTPHEEQDTSDSPRWSGPPPLLAVRETMVRNRMSSTSLRYDPYASRSQSRLSLADPTPIASPPIPEERDEAIGAASPEDEDDLPLSKRRALLQRQTMQSPSAASLQSIEPARSPPRNPPDSGRPAAVMAAWRQSVREDLSHRRDPLSQPSSPATPASPDRPRGHWGSVQQMHDTSAAKVENTIAERMQRGSMTDLHRQAMRRMQASANRKL</sequence>
<dbReference type="RefSeq" id="XP_056548369.1">
    <property type="nucleotide sequence ID" value="XM_056684763.1"/>
</dbReference>
<dbReference type="AlphaFoldDB" id="A0A9W9IJC8"/>
<evidence type="ECO:0000259" key="8">
    <source>
        <dbReference type="Pfam" id="PF13886"/>
    </source>
</evidence>
<feature type="compositionally biased region" description="Low complexity" evidence="5">
    <location>
        <begin position="52"/>
        <end position="66"/>
    </location>
</feature>
<feature type="compositionally biased region" description="Polar residues" evidence="5">
    <location>
        <begin position="665"/>
        <end position="677"/>
    </location>
</feature>
<name>A0A9W9IJC8_9EURO</name>
<feature type="region of interest" description="Disordered" evidence="5">
    <location>
        <begin position="617"/>
        <end position="770"/>
    </location>
</feature>
<evidence type="ECO:0000256" key="2">
    <source>
        <dbReference type="ARBA" id="ARBA00022692"/>
    </source>
</evidence>
<evidence type="ECO:0000256" key="7">
    <source>
        <dbReference type="SAM" id="SignalP"/>
    </source>
</evidence>
<feature type="compositionally biased region" description="Polar residues" evidence="5">
    <location>
        <begin position="439"/>
        <end position="448"/>
    </location>
</feature>
<comment type="subcellular location">
    <subcellularLocation>
        <location evidence="1">Membrane</location>
        <topology evidence="1">Multi-pass membrane protein</topology>
    </subcellularLocation>
</comment>
<feature type="chain" id="PRO_5040897108" description="TM7S3/TM198-like domain-containing protein" evidence="7">
    <location>
        <begin position="21"/>
        <end position="1128"/>
    </location>
</feature>
<evidence type="ECO:0000256" key="6">
    <source>
        <dbReference type="SAM" id="Phobius"/>
    </source>
</evidence>
<feature type="region of interest" description="Disordered" evidence="5">
    <location>
        <begin position="355"/>
        <end position="604"/>
    </location>
</feature>
<feature type="region of interest" description="Disordered" evidence="5">
    <location>
        <begin position="803"/>
        <end position="1128"/>
    </location>
</feature>
<keyword evidence="3 6" id="KW-1133">Transmembrane helix</keyword>
<feature type="domain" description="TM7S3/TM198-like" evidence="8">
    <location>
        <begin position="139"/>
        <end position="342"/>
    </location>
</feature>
<feature type="transmembrane region" description="Helical" evidence="6">
    <location>
        <begin position="134"/>
        <end position="154"/>
    </location>
</feature>
<dbReference type="PANTHER" id="PTHR39469">
    <property type="entry name" value="CHROMOSOME 1, WHOLE GENOME SHOTGUN SEQUENCE"/>
    <property type="match status" value="1"/>
</dbReference>
<dbReference type="OrthoDB" id="5377273at2759"/>
<feature type="compositionally biased region" description="Basic and acidic residues" evidence="5">
    <location>
        <begin position="1051"/>
        <end position="1062"/>
    </location>
</feature>
<dbReference type="GeneID" id="81423939"/>
<proteinExistence type="predicted"/>
<feature type="transmembrane region" description="Helical" evidence="6">
    <location>
        <begin position="161"/>
        <end position="181"/>
    </location>
</feature>
<keyword evidence="2 6" id="KW-0812">Transmembrane</keyword>
<feature type="compositionally biased region" description="Basic and acidic residues" evidence="5">
    <location>
        <begin position="355"/>
        <end position="388"/>
    </location>
</feature>